<organism evidence="1 2">
    <name type="scientific">Arachidicoccus rhizosphaerae</name>
    <dbReference type="NCBI Taxonomy" id="551991"/>
    <lineage>
        <taxon>Bacteria</taxon>
        <taxon>Pseudomonadati</taxon>
        <taxon>Bacteroidota</taxon>
        <taxon>Chitinophagia</taxon>
        <taxon>Chitinophagales</taxon>
        <taxon>Chitinophagaceae</taxon>
        <taxon>Arachidicoccus</taxon>
    </lineage>
</organism>
<gene>
    <name evidence="1" type="ORF">SAMN05192529_11524</name>
</gene>
<dbReference type="AlphaFoldDB" id="A0A1H4AJ63"/>
<dbReference type="Gene3D" id="1.20.1260.10">
    <property type="match status" value="1"/>
</dbReference>
<reference evidence="1 2" key="1">
    <citation type="submission" date="2016-10" db="EMBL/GenBank/DDBJ databases">
        <authorList>
            <person name="de Groot N.N."/>
        </authorList>
    </citation>
    <scope>NUCLEOTIDE SEQUENCE [LARGE SCALE GENOMIC DNA]</scope>
    <source>
        <strain evidence="1 2">Vu-144</strain>
    </source>
</reference>
<sequence>MKSIFRKNEQLKDQVSKLIQRHLDRALRFQLARSLCDNSNIKTLLEQGMQQSYYFADHLQTALKMQGLTIIVKPSWSGAFFRGWMTLNVGLSHRKSYSLIRRVLSSEKMLNLSYKLLCDNTYLQYAYPLLRSTFQKQYFIIKDYMNLLEETIEGLKDITRAKEDELQNLSDSPEYVEILKDQDHIDFMLTEKLLNVIPKSPSGAF</sequence>
<proteinExistence type="predicted"/>
<dbReference type="STRING" id="551991.SAMN05192529_11524"/>
<dbReference type="Proteomes" id="UP000199041">
    <property type="component" value="Unassembled WGS sequence"/>
</dbReference>
<dbReference type="OrthoDB" id="282393at2"/>
<evidence type="ECO:0000313" key="2">
    <source>
        <dbReference type="Proteomes" id="UP000199041"/>
    </source>
</evidence>
<name>A0A1H4AJ63_9BACT</name>
<protein>
    <submittedName>
        <fullName evidence="1">Uncharacterized protein</fullName>
    </submittedName>
</protein>
<dbReference type="InterPro" id="IPR012347">
    <property type="entry name" value="Ferritin-like"/>
</dbReference>
<dbReference type="EMBL" id="FNQY01000015">
    <property type="protein sequence ID" value="SEA36029.1"/>
    <property type="molecule type" value="Genomic_DNA"/>
</dbReference>
<keyword evidence="2" id="KW-1185">Reference proteome</keyword>
<evidence type="ECO:0000313" key="1">
    <source>
        <dbReference type="EMBL" id="SEA36029.1"/>
    </source>
</evidence>
<accession>A0A1H4AJ63</accession>
<dbReference type="RefSeq" id="WP_091399145.1">
    <property type="nucleotide sequence ID" value="NZ_FNQY01000015.1"/>
</dbReference>